<feature type="region of interest" description="Disordered" evidence="1">
    <location>
        <begin position="1152"/>
        <end position="1171"/>
    </location>
</feature>
<dbReference type="InterPro" id="IPR011047">
    <property type="entry name" value="Quinoprotein_ADH-like_sf"/>
</dbReference>
<name>A0ABV5KE90_9ACTN</name>
<gene>
    <name evidence="4" type="ORF">ACFFRI_13045</name>
</gene>
<accession>A0ABV5KE90</accession>
<dbReference type="Gene3D" id="2.60.40.10">
    <property type="entry name" value="Immunoglobulins"/>
    <property type="match status" value="7"/>
</dbReference>
<dbReference type="SMART" id="SM00089">
    <property type="entry name" value="PKD"/>
    <property type="match status" value="4"/>
</dbReference>
<dbReference type="CDD" id="cd00146">
    <property type="entry name" value="PKD"/>
    <property type="match status" value="3"/>
</dbReference>
<dbReference type="SUPFAM" id="SSF50998">
    <property type="entry name" value="Quinoprotein alcohol dehydrogenase-like"/>
    <property type="match status" value="1"/>
</dbReference>
<feature type="domain" description="PKD" evidence="3">
    <location>
        <begin position="1754"/>
        <end position="1812"/>
    </location>
</feature>
<feature type="region of interest" description="Disordered" evidence="1">
    <location>
        <begin position="471"/>
        <end position="512"/>
    </location>
</feature>
<dbReference type="EMBL" id="JBHMDG010000015">
    <property type="protein sequence ID" value="MFB9313974.1"/>
    <property type="molecule type" value="Genomic_DNA"/>
</dbReference>
<feature type="domain" description="PKD" evidence="3">
    <location>
        <begin position="1670"/>
        <end position="1727"/>
    </location>
</feature>
<keyword evidence="5" id="KW-1185">Reference proteome</keyword>
<dbReference type="Pfam" id="PF18911">
    <property type="entry name" value="PKD_4"/>
    <property type="match status" value="4"/>
</dbReference>
<dbReference type="InterPro" id="IPR035986">
    <property type="entry name" value="PKD_dom_sf"/>
</dbReference>
<dbReference type="RefSeq" id="WP_211350722.1">
    <property type="nucleotide sequence ID" value="NZ_JBHMDG010000015.1"/>
</dbReference>
<dbReference type="Proteomes" id="UP001589750">
    <property type="component" value="Unassembled WGS sequence"/>
</dbReference>
<reference evidence="4 5" key="1">
    <citation type="submission" date="2024-09" db="EMBL/GenBank/DDBJ databases">
        <authorList>
            <person name="Sun Q."/>
            <person name="Mori K."/>
        </authorList>
    </citation>
    <scope>NUCLEOTIDE SEQUENCE [LARGE SCALE GENOMIC DNA]</scope>
    <source>
        <strain evidence="4 5">JCM 9626</strain>
    </source>
</reference>
<evidence type="ECO:0000259" key="3">
    <source>
        <dbReference type="PROSITE" id="PS50093"/>
    </source>
</evidence>
<evidence type="ECO:0000256" key="1">
    <source>
        <dbReference type="SAM" id="MobiDB-lite"/>
    </source>
</evidence>
<dbReference type="InterPro" id="IPR022409">
    <property type="entry name" value="PKD/Chitinase_dom"/>
</dbReference>
<dbReference type="InterPro" id="IPR013783">
    <property type="entry name" value="Ig-like_fold"/>
</dbReference>
<dbReference type="InterPro" id="IPR000601">
    <property type="entry name" value="PKD_dom"/>
</dbReference>
<feature type="compositionally biased region" description="Low complexity" evidence="1">
    <location>
        <begin position="480"/>
        <end position="512"/>
    </location>
</feature>
<evidence type="ECO:0000256" key="2">
    <source>
        <dbReference type="SAM" id="SignalP"/>
    </source>
</evidence>
<feature type="signal peptide" evidence="2">
    <location>
        <begin position="1"/>
        <end position="21"/>
    </location>
</feature>
<sequence length="1812" mass="186354">MALTVVVVSTLALLGAAPARAVDGVVSFVAGDSTAGNRTAHVVRAPSAVRAGDALVLYLVVNDTGPVVTAPAGWTLLESRDGNGARGTAWTRTATAADAGVNVTVSTSTATKSVVGIASYRSSLGPASVTGSASLAVNTPATSHQTPDVAVRDPGSWVVDVWSEKSTSDATWSVPAATTQRTAAAGTGSGRISAVLGDSAGPVGAGTASGATATTSVAVSRSVLFSFAVSPGVDVNDAPVPAFTASCTGLVCAFDATSSTDPDGDTLTYSWTFGDGGTATGAAPSHSYATGGTRTVTLTASDGSTTAQTTRTVVSAPTQTQGELEFVAADSTAGNRSAHTVRVPAGVRTRDTLLLFLTTNDTTGTLPDQVPGWTLLQTREGNGIRGRVWTKEAGPSDAGSDVTVASSAYVKSAMSITAYRSDGAAAVASAGSAVNTAATSHTTPSVPVTETNAWLVSYWSEKSSAVSTWTAPGSVTSRTAAASTGSGKVSSVVGDSAGAVPPGTAAGRTATTSAPSSRSLMFSVVVRAGDDVGQEPPDAAFTVSCATLACDVDASTSTDPDDEELTYAWTFGDGGTATGVTATHTYAAATTRTITLTVGDGTATDQATRSVVLSAPQPPPGHTRLVPDIPRTNTPRIVDGEIWDLEVVGNRVFVAGNFTTIQNRTTGSSTTYQQAGLASFNLTTGLVDATFRPTFGLGGVEAVEASPDGTRLYVAGSFGTVDGVSKKAIARLDPTTGAPVAEFTANTNARASELAVSSTTVYAGGRFDLVNNVVRKSLVALDGVTGSVVPGFVNDITGGIGTNGELTVQRLKLSRDESRLLVVHTGRQVNGVDHYGVALINTRSAKVLPFTSDIWEDNLQFVGGIQRIYGGDISPDGSYFVVTSGSGGDRPPINDTVIAFSMDGGADSRPLWISRHFDSVYSVAISEKAIYVGGHFAWQESPTAPLPWPGLDDVGYGTGQGLSGYGLGDAVVNREHIGALNPVDGTAVDWNPGSNSFEGNKAMEVTARGLVTGGDATTQGEYNVGRIAIYDFNSLPAANGIDTTITDPIEGRVREADAPFTVTGTASVTTGSVGRVEVEVQDRDRQRWLQDDLTTWGTAANTINATLTSTGARTATWSLPLTVTGNRKMKLLARTISSTGASDPTKDTKKFETFGLDDQPPNTGISGPASPVRTMTFTITGTATDDVGVNSVSLTVRDVNNRYLQADGTASATYNAFRITPDVVGATSTTWTYEVTLPYEGEWQAQARATDTAGQSDLDTSDRSWIVSETGVAPSVSISAPTTMVPPTSVPTLVLAPGQPLTFSGSADDDEALDTVEISLRNATTREQLASDGTWGTDAIAGAYRVSPLNLTGRSHAWSYTTPFDLRPGTYSFTVRATDKLGLTTSTANQGRLTISVQVIGDAPPNGLLSVTGTVTGGQSLHLDLAGTATDDRGVAEVRVALEEQDSSRYLQPNGSLAAAYATRSAVLATPHGTSTGWTLPIDLPTQGDWAVTVYAYDTAGQQDTSTSGATARYRIYPGDTPPVLTDALLNPLEGTTFADGKIFISGRAEDDQAMQRVEVGVVNAAGQYMSSSGTFTSTTASWRTAFLTSPGTPGSNFSFTTPVVPEGTYTVRVRAVDQHDLVTAVPSERRVTVTHPPGNLPPVASFTVACGATNVCTYDGRGSTDENAPTLTYSWAFGNGSGTGPLPTRTYAVPGTFTVTLTVRDEWGLTATAAHQVQIVEPAGNLPPVPVINQPACAALACNISGVGSADPNTGDTFGYLWSFGDGTPTSTATSPAHTFPAAGTYLVTLTVTDGWGKAATTTRSVTVASP</sequence>
<feature type="domain" description="PKD" evidence="3">
    <location>
        <begin position="537"/>
        <end position="616"/>
    </location>
</feature>
<dbReference type="PROSITE" id="PS50093">
    <property type="entry name" value="PKD"/>
    <property type="match status" value="4"/>
</dbReference>
<evidence type="ECO:0000313" key="5">
    <source>
        <dbReference type="Proteomes" id="UP001589750"/>
    </source>
</evidence>
<dbReference type="SUPFAM" id="SSF49299">
    <property type="entry name" value="PKD domain"/>
    <property type="match status" value="4"/>
</dbReference>
<protein>
    <submittedName>
        <fullName evidence="4">PKD domain-containing protein</fullName>
    </submittedName>
</protein>
<feature type="domain" description="PKD" evidence="3">
    <location>
        <begin position="235"/>
        <end position="321"/>
    </location>
</feature>
<feature type="chain" id="PRO_5047498754" evidence="2">
    <location>
        <begin position="22"/>
        <end position="1812"/>
    </location>
</feature>
<comment type="caution">
    <text evidence="4">The sequence shown here is derived from an EMBL/GenBank/DDBJ whole genome shotgun (WGS) entry which is preliminary data.</text>
</comment>
<evidence type="ECO:0000313" key="4">
    <source>
        <dbReference type="EMBL" id="MFB9313974.1"/>
    </source>
</evidence>
<proteinExistence type="predicted"/>
<organism evidence="4 5">
    <name type="scientific">Nocardioides plantarum</name>
    <dbReference type="NCBI Taxonomy" id="29299"/>
    <lineage>
        <taxon>Bacteria</taxon>
        <taxon>Bacillati</taxon>
        <taxon>Actinomycetota</taxon>
        <taxon>Actinomycetes</taxon>
        <taxon>Propionibacteriales</taxon>
        <taxon>Nocardioidaceae</taxon>
        <taxon>Nocardioides</taxon>
    </lineage>
</organism>
<keyword evidence="2" id="KW-0732">Signal</keyword>